<feature type="signal peptide" evidence="1">
    <location>
        <begin position="1"/>
        <end position="23"/>
    </location>
</feature>
<comment type="caution">
    <text evidence="3">The sequence shown here is derived from an EMBL/GenBank/DDBJ whole genome shotgun (WGS) entry which is preliminary data.</text>
</comment>
<keyword evidence="4" id="KW-1185">Reference proteome</keyword>
<keyword evidence="3" id="KW-0167">Capsid protein</keyword>
<dbReference type="InterPro" id="IPR007893">
    <property type="entry name" value="Spore_coat_U/FanG"/>
</dbReference>
<keyword evidence="3" id="KW-0946">Virion</keyword>
<gene>
    <name evidence="3" type="ORF">C7476_102446</name>
</gene>
<dbReference type="SMART" id="SM00972">
    <property type="entry name" value="SCPU"/>
    <property type="match status" value="2"/>
</dbReference>
<dbReference type="OrthoDB" id="7478692at2"/>
<dbReference type="PANTHER" id="PTHR37089">
    <property type="entry name" value="PROTEIN U-RELATED"/>
    <property type="match status" value="1"/>
</dbReference>
<feature type="chain" id="PRO_5016712668" evidence="1">
    <location>
        <begin position="24"/>
        <end position="330"/>
    </location>
</feature>
<evidence type="ECO:0000313" key="3">
    <source>
        <dbReference type="EMBL" id="RCW86465.1"/>
    </source>
</evidence>
<evidence type="ECO:0000259" key="2">
    <source>
        <dbReference type="Pfam" id="PF05229"/>
    </source>
</evidence>
<name>A0A368Z1Y7_9HYPH</name>
<dbReference type="Proteomes" id="UP000253324">
    <property type="component" value="Unassembled WGS sequence"/>
</dbReference>
<dbReference type="Pfam" id="PF05229">
    <property type="entry name" value="SCPU"/>
    <property type="match status" value="2"/>
</dbReference>
<organism evidence="3 4">
    <name type="scientific">Phyllobacterium bourgognense</name>
    <dbReference type="NCBI Taxonomy" id="314236"/>
    <lineage>
        <taxon>Bacteria</taxon>
        <taxon>Pseudomonadati</taxon>
        <taxon>Pseudomonadota</taxon>
        <taxon>Alphaproteobacteria</taxon>
        <taxon>Hyphomicrobiales</taxon>
        <taxon>Phyllobacteriaceae</taxon>
        <taxon>Phyllobacterium</taxon>
    </lineage>
</organism>
<dbReference type="InterPro" id="IPR053167">
    <property type="entry name" value="Spore_coat_component"/>
</dbReference>
<keyword evidence="1" id="KW-0732">Signal</keyword>
<evidence type="ECO:0000313" key="4">
    <source>
        <dbReference type="Proteomes" id="UP000253324"/>
    </source>
</evidence>
<reference evidence="3 4" key="1">
    <citation type="submission" date="2018-07" db="EMBL/GenBank/DDBJ databases">
        <title>Genomic Encyclopedia of Type Strains, Phase III (KMG-III): the genomes of soil and plant-associated and newly described type strains.</title>
        <authorList>
            <person name="Whitman W."/>
        </authorList>
    </citation>
    <scope>NUCLEOTIDE SEQUENCE [LARGE SCALE GENOMIC DNA]</scope>
    <source>
        <strain evidence="3 4">31-25a</strain>
    </source>
</reference>
<dbReference type="RefSeq" id="WP_114428941.1">
    <property type="nucleotide sequence ID" value="NZ_QPJM01000002.1"/>
</dbReference>
<accession>A0A368Z1Y7</accession>
<evidence type="ECO:0000256" key="1">
    <source>
        <dbReference type="SAM" id="SignalP"/>
    </source>
</evidence>
<protein>
    <submittedName>
        <fullName evidence="3">Spore coat protein U-like protein</fullName>
    </submittedName>
</protein>
<proteinExistence type="predicted"/>
<feature type="domain" description="Spore coat protein U/FanG" evidence="2">
    <location>
        <begin position="193"/>
        <end position="326"/>
    </location>
</feature>
<sequence>MKRFLLPLMCLFVLFLASGSASADTNCAFNRSGGLDFGNLDPGLGGSFNETMQIDANCQSYVVIDFVGIFSQPIRACMSLDAGSGGGDTNWRYMVDRNNKKIKYQLYGAANHVNPYRAGTAVANDMRLEFRFISLFTWVPSTSNFKIYGWIPETTGLEEGVYTDTVQATFRYDESGGWFFPSGCSFSGGKTATTTLQVRVHVKSFCTLDVSQHIDFGNWQELDQPRDQQGAVTVHCDASTKYAVKLGWGGQGDVNKTRNMANGNEKISYNLYRDDKRSQPWGDNATTGFLKDQQGEGKKKVIPIYARVPKQATPSPGTYADNVVVTLEYN</sequence>
<dbReference type="EMBL" id="QPJM01000002">
    <property type="protein sequence ID" value="RCW86465.1"/>
    <property type="molecule type" value="Genomic_DNA"/>
</dbReference>
<feature type="domain" description="Spore coat protein U/FanG" evidence="2">
    <location>
        <begin position="20"/>
        <end position="169"/>
    </location>
</feature>
<dbReference type="AlphaFoldDB" id="A0A368Z1Y7"/>